<dbReference type="Proteomes" id="UP000326924">
    <property type="component" value="Unassembled WGS sequence"/>
</dbReference>
<gene>
    <name evidence="1" type="ORF">FN846DRAFT_954022</name>
</gene>
<accession>A0A5J5EUK5</accession>
<organism evidence="1 2">
    <name type="scientific">Sphaerosporella brunnea</name>
    <dbReference type="NCBI Taxonomy" id="1250544"/>
    <lineage>
        <taxon>Eukaryota</taxon>
        <taxon>Fungi</taxon>
        <taxon>Dikarya</taxon>
        <taxon>Ascomycota</taxon>
        <taxon>Pezizomycotina</taxon>
        <taxon>Pezizomycetes</taxon>
        <taxon>Pezizales</taxon>
        <taxon>Pyronemataceae</taxon>
        <taxon>Sphaerosporella</taxon>
    </lineage>
</organism>
<dbReference type="AlphaFoldDB" id="A0A5J5EUK5"/>
<sequence>MSGHFWCRVFPRPFRFPRAYCVSLPTQLPAITCLCCVLCARPVRSSGFRPPITCSPRSPAQFLGFPSAPWCPLTVSIPFSCGFLRFPSADRSSPRSLLPVSLTDLRPHGRSASHRRVSAFSRRLQPSECRGASVYRRTGTTLGAACAGVVKGHEFFFFFFFFRH</sequence>
<protein>
    <submittedName>
        <fullName evidence="1">Uncharacterized protein</fullName>
    </submittedName>
</protein>
<comment type="caution">
    <text evidence="1">The sequence shown here is derived from an EMBL/GenBank/DDBJ whole genome shotgun (WGS) entry which is preliminary data.</text>
</comment>
<evidence type="ECO:0000313" key="2">
    <source>
        <dbReference type="Proteomes" id="UP000326924"/>
    </source>
</evidence>
<dbReference type="EMBL" id="VXIS01000117">
    <property type="protein sequence ID" value="KAA8903432.1"/>
    <property type="molecule type" value="Genomic_DNA"/>
</dbReference>
<proteinExistence type="predicted"/>
<dbReference type="InParanoid" id="A0A5J5EUK5"/>
<keyword evidence="2" id="KW-1185">Reference proteome</keyword>
<reference evidence="1 2" key="1">
    <citation type="submission" date="2019-09" db="EMBL/GenBank/DDBJ databases">
        <title>Draft genome of the ectomycorrhizal ascomycete Sphaerosporella brunnea.</title>
        <authorList>
            <consortium name="DOE Joint Genome Institute"/>
            <person name="Benucci G.M."/>
            <person name="Marozzi G."/>
            <person name="Antonielli L."/>
            <person name="Sanchez S."/>
            <person name="Marco P."/>
            <person name="Wang X."/>
            <person name="Falini L.B."/>
            <person name="Barry K."/>
            <person name="Haridas S."/>
            <person name="Lipzen A."/>
            <person name="Labutti K."/>
            <person name="Grigoriev I.V."/>
            <person name="Murat C."/>
            <person name="Martin F."/>
            <person name="Albertini E."/>
            <person name="Donnini D."/>
            <person name="Bonito G."/>
        </authorList>
    </citation>
    <scope>NUCLEOTIDE SEQUENCE [LARGE SCALE GENOMIC DNA]</scope>
    <source>
        <strain evidence="1 2">Sb_GMNB300</strain>
    </source>
</reference>
<evidence type="ECO:0000313" key="1">
    <source>
        <dbReference type="EMBL" id="KAA8903432.1"/>
    </source>
</evidence>
<name>A0A5J5EUK5_9PEZI</name>